<gene>
    <name evidence="2" type="ORF">PRCDC_0400400</name>
</gene>
<feature type="domain" description="Plasmodium falciparum erythrocyte membrane protein 1 acidic terminal segment" evidence="1">
    <location>
        <begin position="2"/>
        <end position="104"/>
    </location>
</feature>
<dbReference type="InterPro" id="IPR029211">
    <property type="entry name" value="PfEMP1_ATS"/>
</dbReference>
<evidence type="ECO:0000313" key="3">
    <source>
        <dbReference type="Proteomes" id="UP000027581"/>
    </source>
</evidence>
<reference evidence="2" key="1">
    <citation type="submission" date="2014-01" db="EMBL/GenBank/DDBJ databases">
        <authorList>
            <person name="Aslett M."/>
        </authorList>
    </citation>
    <scope>NUCLEOTIDE SEQUENCE</scope>
    <source>
        <strain evidence="2">CDC</strain>
    </source>
</reference>
<dbReference type="Proteomes" id="UP000027581">
    <property type="component" value="Unassembled WGS sequence"/>
</dbReference>
<protein>
    <submittedName>
        <fullName evidence="2">Erythrocyte membrane protein 1, EMP1</fullName>
    </submittedName>
</protein>
<dbReference type="Pfam" id="PF15445">
    <property type="entry name" value="ATS"/>
    <property type="match status" value="1"/>
</dbReference>
<keyword evidence="3" id="KW-1185">Reference proteome</keyword>
<dbReference type="EMBL" id="HG810765">
    <property type="protein sequence ID" value="CDO62680.1"/>
    <property type="molecule type" value="Genomic_DNA"/>
</dbReference>
<organism evidence="2 3">
    <name type="scientific">Plasmodium reichenowi</name>
    <dbReference type="NCBI Taxonomy" id="5854"/>
    <lineage>
        <taxon>Eukaryota</taxon>
        <taxon>Sar</taxon>
        <taxon>Alveolata</taxon>
        <taxon>Apicomplexa</taxon>
        <taxon>Aconoidasida</taxon>
        <taxon>Haemosporida</taxon>
        <taxon>Plasmodiidae</taxon>
        <taxon>Plasmodium</taxon>
        <taxon>Plasmodium (Laverania)</taxon>
    </lineage>
</organism>
<dbReference type="AlphaFoldDB" id="A0A060RNQ2"/>
<proteinExistence type="predicted"/>
<accession>A0A060RNQ2</accession>
<sequence length="106" mass="11976">VKSKITSAHTNLFRVIDIPQNDYGIPTLKSSNRYIPYASGKYKGKRYIYIEGDSGTDSGYTDHYSDLASSSESKYEELDMYVPHSGHPPKYITLTEVVLKPSQTTY</sequence>
<evidence type="ECO:0000259" key="1">
    <source>
        <dbReference type="Pfam" id="PF15445"/>
    </source>
</evidence>
<name>A0A060RNQ2_PLARE</name>
<reference evidence="2" key="2">
    <citation type="submission" date="2014-05" db="EMBL/GenBank/DDBJ databases">
        <title>The genome sequences of chimpanzee malaria parasites reveal the path to human adaptation.</title>
        <authorList>
            <person name="Otto T.D."/>
            <person name="Rayner J.C."/>
            <person name="Boehme U."/>
            <person name="Pain A."/>
            <person name="Spottiswoode N."/>
            <person name="Sanders M."/>
            <person name="Quail M."/>
            <person name="Ollomo B."/>
            <person name="Renaud F."/>
            <person name="Thomas A.W."/>
            <person name="Prugnolle F."/>
            <person name="Conway D.J."/>
            <person name="Newbold C."/>
            <person name="Berriman M."/>
        </authorList>
    </citation>
    <scope>NUCLEOTIDE SEQUENCE [LARGE SCALE GENOMIC DNA]</scope>
    <source>
        <strain evidence="2">CDC</strain>
    </source>
</reference>
<evidence type="ECO:0000313" key="2">
    <source>
        <dbReference type="EMBL" id="CDO62680.1"/>
    </source>
</evidence>
<feature type="non-terminal residue" evidence="2">
    <location>
        <position position="1"/>
    </location>
</feature>